<evidence type="ECO:0008006" key="3">
    <source>
        <dbReference type="Google" id="ProtNLM"/>
    </source>
</evidence>
<accession>A0ABV6S5F3</accession>
<gene>
    <name evidence="1" type="ORF">ACFFF8_07550</name>
</gene>
<evidence type="ECO:0000313" key="2">
    <source>
        <dbReference type="Proteomes" id="UP001589858"/>
    </source>
</evidence>
<dbReference type="RefSeq" id="WP_267219498.1">
    <property type="nucleotide sequence ID" value="NZ_JAPCWC010000004.1"/>
</dbReference>
<protein>
    <recommendedName>
        <fullName evidence="3">Phage tail protein</fullName>
    </recommendedName>
</protein>
<reference evidence="1 2" key="1">
    <citation type="submission" date="2024-09" db="EMBL/GenBank/DDBJ databases">
        <authorList>
            <person name="Sun Q."/>
            <person name="Mori K."/>
        </authorList>
    </citation>
    <scope>NUCLEOTIDE SEQUENCE [LARGE SCALE GENOMIC DNA]</scope>
    <source>
        <strain evidence="1 2">CICC 11035S</strain>
    </source>
</reference>
<sequence>MSSNPITVPSGYATAFAIGFADAASGNLSIVDSGRPLPVSPVRAAAAAPLTGSTAASGTFGPFTPIAQRPVFITLGGTWQGTVSLRRSLDGGQTLLPLTLGGQAWATFSSNACEPLWEEHEDGATLFLAVTLASGTVSYRLSQ</sequence>
<comment type="caution">
    <text evidence="1">The sequence shown here is derived from an EMBL/GenBank/DDBJ whole genome shotgun (WGS) entry which is preliminary data.</text>
</comment>
<name>A0ABV6S5F3_9SPHN</name>
<dbReference type="EMBL" id="JBHLTM010000027">
    <property type="protein sequence ID" value="MFC0684445.1"/>
    <property type="molecule type" value="Genomic_DNA"/>
</dbReference>
<proteinExistence type="predicted"/>
<keyword evidence="2" id="KW-1185">Reference proteome</keyword>
<evidence type="ECO:0000313" key="1">
    <source>
        <dbReference type="EMBL" id="MFC0684445.1"/>
    </source>
</evidence>
<organism evidence="1 2">
    <name type="scientific">Novosphingobium clariflavum</name>
    <dbReference type="NCBI Taxonomy" id="2029884"/>
    <lineage>
        <taxon>Bacteria</taxon>
        <taxon>Pseudomonadati</taxon>
        <taxon>Pseudomonadota</taxon>
        <taxon>Alphaproteobacteria</taxon>
        <taxon>Sphingomonadales</taxon>
        <taxon>Sphingomonadaceae</taxon>
        <taxon>Novosphingobium</taxon>
    </lineage>
</organism>
<dbReference type="Proteomes" id="UP001589858">
    <property type="component" value="Unassembled WGS sequence"/>
</dbReference>